<feature type="domain" description="Transglycosylase SLT" evidence="4">
    <location>
        <begin position="484"/>
        <end position="585"/>
    </location>
</feature>
<reference evidence="5 6" key="1">
    <citation type="journal article" date="2010" name="J. Bacteriol.">
        <title>Genome sequences of Oceanicola granulosus HTCC2516(T) and Oceanicola batsensis HTCC2597(TDelta).</title>
        <authorList>
            <person name="Thrash J.C."/>
            <person name="Cho J.C."/>
            <person name="Vergin K.L."/>
            <person name="Giovannoni S.J."/>
        </authorList>
    </citation>
    <scope>NUCLEOTIDE SEQUENCE [LARGE SCALE GENOMIC DNA]</scope>
    <source>
        <strain evidence="6">ATCC BAA-861 / DSM 15982 / KCTC 12143 / HTCC2516</strain>
    </source>
</reference>
<dbReference type="EMBL" id="AAOT01000023">
    <property type="protein sequence ID" value="EAR50700.1"/>
    <property type="molecule type" value="Genomic_DNA"/>
</dbReference>
<evidence type="ECO:0000256" key="3">
    <source>
        <dbReference type="ARBA" id="ARBA00022729"/>
    </source>
</evidence>
<evidence type="ECO:0000313" key="6">
    <source>
        <dbReference type="Proteomes" id="UP000003635"/>
    </source>
</evidence>
<dbReference type="Proteomes" id="UP000003635">
    <property type="component" value="Unassembled WGS sequence"/>
</dbReference>
<sequence>MAFLAFLLAPLTVTAQERVPDMNAAFAAAERGEWQAAESLAAPGGALGEDLVDWMRLRAGAGSFGEYKAFLDAREHWPGTDRIQARFEESLAGRMDPEEVIAFFDGREMQTGEGALAHARALEALGRDDEAEALVVEAWLTMTLDESGESALRGAYGDLLAEHHAGRADMLLWRWRVNDALRLLPLLDDDTEALVRARAALIRDNTDAESRYRSVPASVADTPGLIYDRYNWLADRGRRADAVEHLAARSTSAEALGEPFRWSGWRQELARWVMREGDAELAYELAANHFLTEGSAYSDLEWLAGYIALTKLDRPAEALAHFQNLEDATWTPISQGRAWYWIGRAHEALGDDEAAMAAFAEGGQHQTSFYGLLAADRAGLPLDPTLAGTETFPSFEELGLDDNDLVAAGMALLKGGERGLAVLFFAEMGRTLTRDEIGAIGAWLAEEDEPYFEVLLGKAAAGQQIVVPAAYFPVHPMSGMELPVESALAHAIARRESEFRVDAGSSVGALGLMQLMPGTAREVAGWLDLPFDRNRLTRDWEYNATLGSAYLAHLTDRFGKSPVMISAGYNAGPSRPAKWMGERGDPRLGEIDVVDWIEHIPFTETRNYVMRVTESIPVYRARLAGEVEEGQQIGFLDLLNGSIPVVRPQARPDGSLSTAVSVSTADPGAAVERLEGVTDLAPLTSVAPPARPEGLATLEEARAPAITGPATPAVIRPALRPAAAGTNG</sequence>
<dbReference type="HOGENOM" id="CLU_015184_0_0_5"/>
<dbReference type="GO" id="GO:0004553">
    <property type="term" value="F:hydrolase activity, hydrolyzing O-glycosyl compounds"/>
    <property type="evidence" value="ECO:0007669"/>
    <property type="project" value="InterPro"/>
</dbReference>
<dbReference type="InterPro" id="IPR008258">
    <property type="entry name" value="Transglycosylase_SLT_dom_1"/>
</dbReference>
<dbReference type="Gene3D" id="1.25.20.10">
    <property type="entry name" value="Bacterial muramidases"/>
    <property type="match status" value="1"/>
</dbReference>
<evidence type="ECO:0000259" key="4">
    <source>
        <dbReference type="Pfam" id="PF01464"/>
    </source>
</evidence>
<dbReference type="GO" id="GO:0042597">
    <property type="term" value="C:periplasmic space"/>
    <property type="evidence" value="ECO:0007669"/>
    <property type="project" value="InterPro"/>
</dbReference>
<evidence type="ECO:0000313" key="5">
    <source>
        <dbReference type="EMBL" id="EAR50700.1"/>
    </source>
</evidence>
<dbReference type="eggNOG" id="COG0741">
    <property type="taxonomic scope" value="Bacteria"/>
</dbReference>
<dbReference type="PANTHER" id="PTHR37423">
    <property type="entry name" value="SOLUBLE LYTIC MUREIN TRANSGLYCOSYLASE-RELATED"/>
    <property type="match status" value="1"/>
</dbReference>
<dbReference type="CDD" id="cd13401">
    <property type="entry name" value="Slt70-like"/>
    <property type="match status" value="1"/>
</dbReference>
<comment type="similarity">
    <text evidence="1">Belongs to the transglycosylase Slt family.</text>
</comment>
<evidence type="ECO:0000256" key="1">
    <source>
        <dbReference type="ARBA" id="ARBA00007734"/>
    </source>
</evidence>
<keyword evidence="3" id="KW-0732">Signal</keyword>
<dbReference type="SUPFAM" id="SSF48435">
    <property type="entry name" value="Bacterial muramidases"/>
    <property type="match status" value="1"/>
</dbReference>
<comment type="similarity">
    <text evidence="2">Belongs to the virb1 family.</text>
</comment>
<comment type="caution">
    <text evidence="5">The sequence shown here is derived from an EMBL/GenBank/DDBJ whole genome shotgun (WGS) entry which is preliminary data.</text>
</comment>
<dbReference type="Pfam" id="PF01464">
    <property type="entry name" value="SLT"/>
    <property type="match status" value="1"/>
</dbReference>
<evidence type="ECO:0000256" key="2">
    <source>
        <dbReference type="ARBA" id="ARBA00009387"/>
    </source>
</evidence>
<dbReference type="PANTHER" id="PTHR37423:SF2">
    <property type="entry name" value="MEMBRANE-BOUND LYTIC MUREIN TRANSGLYCOSYLASE C"/>
    <property type="match status" value="1"/>
</dbReference>
<protein>
    <submittedName>
        <fullName evidence="5">Putative soluble lytic transglycosylase</fullName>
    </submittedName>
</protein>
<dbReference type="InterPro" id="IPR023346">
    <property type="entry name" value="Lysozyme-like_dom_sf"/>
</dbReference>
<proteinExistence type="inferred from homology"/>
<dbReference type="STRING" id="314256.OG2516_09864"/>
<dbReference type="Gene3D" id="1.10.530.10">
    <property type="match status" value="1"/>
</dbReference>
<keyword evidence="6" id="KW-1185">Reference proteome</keyword>
<gene>
    <name evidence="5" type="ORF">OG2516_09864</name>
</gene>
<name>Q2CDL1_OCEGH</name>
<accession>Q2CDL1</accession>
<dbReference type="InterPro" id="IPR008939">
    <property type="entry name" value="Lytic_TGlycosylase_superhlx_U"/>
</dbReference>
<dbReference type="AlphaFoldDB" id="Q2CDL1"/>
<dbReference type="SUPFAM" id="SSF53955">
    <property type="entry name" value="Lysozyme-like"/>
    <property type="match status" value="1"/>
</dbReference>
<organism evidence="5 6">
    <name type="scientific">Oceanicola granulosus (strain ATCC BAA-861 / DSM 15982 / KCTC 12143 / HTCC2516)</name>
    <dbReference type="NCBI Taxonomy" id="314256"/>
    <lineage>
        <taxon>Bacteria</taxon>
        <taxon>Pseudomonadati</taxon>
        <taxon>Pseudomonadota</taxon>
        <taxon>Alphaproteobacteria</taxon>
        <taxon>Rhodobacterales</taxon>
        <taxon>Roseobacteraceae</taxon>
        <taxon>Oceanicola</taxon>
    </lineage>
</organism>